<evidence type="ECO:0000313" key="12">
    <source>
        <dbReference type="Proteomes" id="UP001430848"/>
    </source>
</evidence>
<keyword evidence="3 10" id="KW-1133">Transmembrane helix</keyword>
<dbReference type="InterPro" id="IPR021765">
    <property type="entry name" value="UstYa-like"/>
</dbReference>
<evidence type="ECO:0000256" key="3">
    <source>
        <dbReference type="ARBA" id="ARBA00022989"/>
    </source>
</evidence>
<name>A0ABR1PFK9_DIAER</name>
<comment type="caution">
    <text evidence="11">The sequence shown here is derived from an EMBL/GenBank/DDBJ whole genome shotgun (WGS) entry which is preliminary data.</text>
</comment>
<feature type="region of interest" description="Disordered" evidence="9">
    <location>
        <begin position="1"/>
        <end position="43"/>
    </location>
</feature>
<protein>
    <recommendedName>
        <fullName evidence="13">Tat pathway signal sequence</fullName>
    </recommendedName>
</protein>
<evidence type="ECO:0000256" key="8">
    <source>
        <dbReference type="ARBA" id="ARBA00035112"/>
    </source>
</evidence>
<evidence type="ECO:0000313" key="11">
    <source>
        <dbReference type="EMBL" id="KAK7735372.1"/>
    </source>
</evidence>
<evidence type="ECO:0000256" key="6">
    <source>
        <dbReference type="ARBA" id="ARBA00023136"/>
    </source>
</evidence>
<sequence length="373" mass="43204">MDRRGRSVVPSTQPADKEPEARSSEENDEDESLLYSQGGRPQERSKNLSRKIWTAVLVVGAMICCFAGGFMVRDLTLPLVWNFDNYEIRKNQPRRHQDPIWLTFVFSPVPADIQNLLLKNRDARTAFQKDTKTPTTRGEEASPPLWHQAPSAESDKYWDDNFMIKDMFLITADDMRRLGKDPEKHVRIPEDWGYGDRRYLTRFDHTHQLHCLDALRRVVFAEHNGINTSSAAEMNHFEHCVWSILDYLTCHVTYDTYNYVWMDDFAQPVPDHTSRRQCRDMKPLTDFYHDNSVHTDARIRYLVAQEDKGDFVHPIAADRKAFNDEILDISGDPEVYGSEARARARKVKLDNAVAEYEATGTIPRVEKDAPAWP</sequence>
<keyword evidence="12" id="KW-1185">Reference proteome</keyword>
<feature type="transmembrane region" description="Helical" evidence="10">
    <location>
        <begin position="52"/>
        <end position="72"/>
    </location>
</feature>
<accession>A0ABR1PFK9</accession>
<keyword evidence="6 10" id="KW-0472">Membrane</keyword>
<keyword evidence="7" id="KW-0325">Glycoprotein</keyword>
<feature type="compositionally biased region" description="Basic and acidic residues" evidence="9">
    <location>
        <begin position="15"/>
        <end position="25"/>
    </location>
</feature>
<gene>
    <name evidence="11" type="ORF">SLS63_003842</name>
</gene>
<evidence type="ECO:0000256" key="2">
    <source>
        <dbReference type="ARBA" id="ARBA00022692"/>
    </source>
</evidence>
<evidence type="ECO:0000256" key="1">
    <source>
        <dbReference type="ARBA" id="ARBA00004167"/>
    </source>
</evidence>
<dbReference type="PANTHER" id="PTHR33365">
    <property type="entry name" value="YALI0B05434P"/>
    <property type="match status" value="1"/>
</dbReference>
<evidence type="ECO:0000256" key="9">
    <source>
        <dbReference type="SAM" id="MobiDB-lite"/>
    </source>
</evidence>
<dbReference type="Pfam" id="PF11807">
    <property type="entry name" value="UstYa"/>
    <property type="match status" value="1"/>
</dbReference>
<keyword evidence="5" id="KW-0843">Virulence</keyword>
<evidence type="ECO:0000256" key="5">
    <source>
        <dbReference type="ARBA" id="ARBA00023026"/>
    </source>
</evidence>
<evidence type="ECO:0000256" key="4">
    <source>
        <dbReference type="ARBA" id="ARBA00023002"/>
    </source>
</evidence>
<proteinExistence type="inferred from homology"/>
<dbReference type="PANTHER" id="PTHR33365:SF14">
    <property type="entry name" value="TAT PATHWAY SIGNAL SEQUENCE"/>
    <property type="match status" value="1"/>
</dbReference>
<comment type="similarity">
    <text evidence="8">Belongs to the ustYa family.</text>
</comment>
<feature type="region of interest" description="Disordered" evidence="9">
    <location>
        <begin position="127"/>
        <end position="146"/>
    </location>
</feature>
<organism evidence="11 12">
    <name type="scientific">Diaporthe eres</name>
    <name type="common">Phomopsis oblonga</name>
    <dbReference type="NCBI Taxonomy" id="83184"/>
    <lineage>
        <taxon>Eukaryota</taxon>
        <taxon>Fungi</taxon>
        <taxon>Dikarya</taxon>
        <taxon>Ascomycota</taxon>
        <taxon>Pezizomycotina</taxon>
        <taxon>Sordariomycetes</taxon>
        <taxon>Sordariomycetidae</taxon>
        <taxon>Diaporthales</taxon>
        <taxon>Diaporthaceae</taxon>
        <taxon>Diaporthe</taxon>
        <taxon>Diaporthe eres species complex</taxon>
    </lineage>
</organism>
<reference evidence="11 12" key="1">
    <citation type="submission" date="2024-02" db="EMBL/GenBank/DDBJ databases">
        <title>De novo assembly and annotation of 12 fungi associated with fruit tree decline syndrome in Ontario, Canada.</title>
        <authorList>
            <person name="Sulman M."/>
            <person name="Ellouze W."/>
            <person name="Ilyukhin E."/>
        </authorList>
    </citation>
    <scope>NUCLEOTIDE SEQUENCE [LARGE SCALE GENOMIC DNA]</scope>
    <source>
        <strain evidence="11 12">M169</strain>
    </source>
</reference>
<evidence type="ECO:0008006" key="13">
    <source>
        <dbReference type="Google" id="ProtNLM"/>
    </source>
</evidence>
<keyword evidence="4" id="KW-0560">Oxidoreductase</keyword>
<comment type="subcellular location">
    <subcellularLocation>
        <location evidence="1">Membrane</location>
        <topology evidence="1">Single-pass membrane protein</topology>
    </subcellularLocation>
</comment>
<keyword evidence="2 10" id="KW-0812">Transmembrane</keyword>
<evidence type="ECO:0000256" key="7">
    <source>
        <dbReference type="ARBA" id="ARBA00023180"/>
    </source>
</evidence>
<dbReference type="Proteomes" id="UP001430848">
    <property type="component" value="Unassembled WGS sequence"/>
</dbReference>
<dbReference type="EMBL" id="JAKNSF020000013">
    <property type="protein sequence ID" value="KAK7735372.1"/>
    <property type="molecule type" value="Genomic_DNA"/>
</dbReference>
<evidence type="ECO:0000256" key="10">
    <source>
        <dbReference type="SAM" id="Phobius"/>
    </source>
</evidence>
<feature type="compositionally biased region" description="Basic and acidic residues" evidence="9">
    <location>
        <begin position="127"/>
        <end position="140"/>
    </location>
</feature>